<feature type="region of interest" description="Disordered" evidence="1">
    <location>
        <begin position="404"/>
        <end position="460"/>
    </location>
</feature>
<feature type="compositionally biased region" description="Basic and acidic residues" evidence="1">
    <location>
        <begin position="1"/>
        <end position="14"/>
    </location>
</feature>
<feature type="region of interest" description="Disordered" evidence="1">
    <location>
        <begin position="80"/>
        <end position="109"/>
    </location>
</feature>
<dbReference type="EMBL" id="CAKOFQ010007796">
    <property type="protein sequence ID" value="CAH2008275.1"/>
    <property type="molecule type" value="Genomic_DNA"/>
</dbReference>
<dbReference type="OrthoDB" id="10046062at2759"/>
<feature type="region of interest" description="Disordered" evidence="1">
    <location>
        <begin position="303"/>
        <end position="332"/>
    </location>
</feature>
<dbReference type="Proteomes" id="UP001152888">
    <property type="component" value="Unassembled WGS sequence"/>
</dbReference>
<feature type="compositionally biased region" description="Polar residues" evidence="1">
    <location>
        <begin position="228"/>
        <end position="257"/>
    </location>
</feature>
<feature type="compositionally biased region" description="Basic and acidic residues" evidence="1">
    <location>
        <begin position="547"/>
        <end position="556"/>
    </location>
</feature>
<feature type="compositionally biased region" description="Basic and acidic residues" evidence="1">
    <location>
        <begin position="444"/>
        <end position="460"/>
    </location>
</feature>
<keyword evidence="3" id="KW-1185">Reference proteome</keyword>
<feature type="compositionally biased region" description="Polar residues" evidence="1">
    <location>
        <begin position="557"/>
        <end position="583"/>
    </location>
</feature>
<evidence type="ECO:0000313" key="3">
    <source>
        <dbReference type="Proteomes" id="UP001152888"/>
    </source>
</evidence>
<gene>
    <name evidence="2" type="ORF">ACAOBT_LOCUS30135</name>
</gene>
<protein>
    <submittedName>
        <fullName evidence="2">Uncharacterized protein</fullName>
    </submittedName>
</protein>
<comment type="caution">
    <text evidence="2">The sequence shown here is derived from an EMBL/GenBank/DDBJ whole genome shotgun (WGS) entry which is preliminary data.</text>
</comment>
<feature type="region of interest" description="Disordered" evidence="1">
    <location>
        <begin position="358"/>
        <end position="380"/>
    </location>
</feature>
<evidence type="ECO:0000256" key="1">
    <source>
        <dbReference type="SAM" id="MobiDB-lite"/>
    </source>
</evidence>
<feature type="region of interest" description="Disordered" evidence="1">
    <location>
        <begin position="1"/>
        <end position="33"/>
    </location>
</feature>
<feature type="compositionally biased region" description="Polar residues" evidence="1">
    <location>
        <begin position="358"/>
        <end position="372"/>
    </location>
</feature>
<proteinExistence type="predicted"/>
<feature type="region of interest" description="Disordered" evidence="1">
    <location>
        <begin position="546"/>
        <end position="583"/>
    </location>
</feature>
<name>A0A9P0Q2L3_ACAOB</name>
<dbReference type="AlphaFoldDB" id="A0A9P0Q2L3"/>
<accession>A0A9P0Q2L3</accession>
<feature type="region of interest" description="Disordered" evidence="1">
    <location>
        <begin position="226"/>
        <end position="285"/>
    </location>
</feature>
<evidence type="ECO:0000313" key="2">
    <source>
        <dbReference type="EMBL" id="CAH2008275.1"/>
    </source>
</evidence>
<reference evidence="2" key="1">
    <citation type="submission" date="2022-03" db="EMBL/GenBank/DDBJ databases">
        <authorList>
            <person name="Sayadi A."/>
        </authorList>
    </citation>
    <scope>NUCLEOTIDE SEQUENCE</scope>
</reference>
<organism evidence="2 3">
    <name type="scientific">Acanthoscelides obtectus</name>
    <name type="common">Bean weevil</name>
    <name type="synonym">Bruchus obtectus</name>
    <dbReference type="NCBI Taxonomy" id="200917"/>
    <lineage>
        <taxon>Eukaryota</taxon>
        <taxon>Metazoa</taxon>
        <taxon>Ecdysozoa</taxon>
        <taxon>Arthropoda</taxon>
        <taxon>Hexapoda</taxon>
        <taxon>Insecta</taxon>
        <taxon>Pterygota</taxon>
        <taxon>Neoptera</taxon>
        <taxon>Endopterygota</taxon>
        <taxon>Coleoptera</taxon>
        <taxon>Polyphaga</taxon>
        <taxon>Cucujiformia</taxon>
        <taxon>Chrysomeloidea</taxon>
        <taxon>Chrysomelidae</taxon>
        <taxon>Bruchinae</taxon>
        <taxon>Bruchini</taxon>
        <taxon>Acanthoscelides</taxon>
    </lineage>
</organism>
<sequence>MYPRKKSPDDENNKHPSSPTTGGPPHHQHRRGGGVLSAVVGGVKRTTCVTRGVATSFGFRRGGATGGGSAVAARRLATAHRQDGNGNDDETEPLATGALQPGRTTPRLVPPKKDALGAKGARFGFRQTQSNRQNKVADLNTPLEIVNQNCNNNMLKRTAAPLGRTTVMPTDNNRNNNRVLKPATQTQVGRYTLQSTQLPRPESVRLIETKSAKTLANVNKRAAGMYQHHQQYSPEDSTSKDGSLTEDSGVGSHSSTVYPGENDPLTGLEQLESSPNFGARRRNSQRCRKLEIIVSPKKTFDVKDVDDSNDSCDSIPPPPLPQLPSAFNMPDNKKRPYQTGLVRERTMEYHQNIEWDNQRGSSRKISVTSSEGFSDDYGDEEKTFRDSFRSEKTFFKSGTGHKAFLKSRTDNKGDSSPPSSDEPDWIHGGEAMADETSVSFSSSDESRDKNRDRDDCRLDPDPIPISAAALHNLMTCSATSGGSASLASRSFTTTASTVSVEMQDDRLIIEDHRFAAVAAAASNTESLLDDETLLSPTDSILSCTESEEIRKTKERNSSNSKDINEKPSCSSPGTPTNASNSLSLSDGKDDFLIDDEIADQPALVFEDNMTAGTYFYSFQYVFIHKYSIWIF</sequence>